<comment type="caution">
    <text evidence="2">The sequence shown here is derived from an EMBL/GenBank/DDBJ whole genome shotgun (WGS) entry which is preliminary data.</text>
</comment>
<evidence type="ECO:0000256" key="1">
    <source>
        <dbReference type="SAM" id="MobiDB-lite"/>
    </source>
</evidence>
<accession>A0AA38TU47</accession>
<feature type="compositionally biased region" description="Basic residues" evidence="1">
    <location>
        <begin position="80"/>
        <end position="90"/>
    </location>
</feature>
<gene>
    <name evidence="2" type="ORF">OSB04_012266</name>
</gene>
<dbReference type="AlphaFoldDB" id="A0AA38TU47"/>
<keyword evidence="3" id="KW-1185">Reference proteome</keyword>
<reference evidence="2" key="1">
    <citation type="submission" date="2023-03" db="EMBL/GenBank/DDBJ databases">
        <title>Chromosome-scale reference genome and RAD-based genetic map of yellow starthistle (Centaurea solstitialis) reveal putative structural variation and QTLs associated with invader traits.</title>
        <authorList>
            <person name="Reatini B."/>
            <person name="Cang F.A."/>
            <person name="Jiang Q."/>
            <person name="Mckibben M.T.W."/>
            <person name="Barker M.S."/>
            <person name="Rieseberg L.H."/>
            <person name="Dlugosch K.M."/>
        </authorList>
    </citation>
    <scope>NUCLEOTIDE SEQUENCE</scope>
    <source>
        <strain evidence="2">CAN-66</strain>
        <tissue evidence="2">Leaf</tissue>
    </source>
</reference>
<evidence type="ECO:0000313" key="3">
    <source>
        <dbReference type="Proteomes" id="UP001172457"/>
    </source>
</evidence>
<organism evidence="2 3">
    <name type="scientific">Centaurea solstitialis</name>
    <name type="common">yellow star-thistle</name>
    <dbReference type="NCBI Taxonomy" id="347529"/>
    <lineage>
        <taxon>Eukaryota</taxon>
        <taxon>Viridiplantae</taxon>
        <taxon>Streptophyta</taxon>
        <taxon>Embryophyta</taxon>
        <taxon>Tracheophyta</taxon>
        <taxon>Spermatophyta</taxon>
        <taxon>Magnoliopsida</taxon>
        <taxon>eudicotyledons</taxon>
        <taxon>Gunneridae</taxon>
        <taxon>Pentapetalae</taxon>
        <taxon>asterids</taxon>
        <taxon>campanulids</taxon>
        <taxon>Asterales</taxon>
        <taxon>Asteraceae</taxon>
        <taxon>Carduoideae</taxon>
        <taxon>Cardueae</taxon>
        <taxon>Centaureinae</taxon>
        <taxon>Centaurea</taxon>
    </lineage>
</organism>
<proteinExistence type="predicted"/>
<protein>
    <submittedName>
        <fullName evidence="2">Uncharacterized protein</fullName>
    </submittedName>
</protein>
<evidence type="ECO:0000313" key="2">
    <source>
        <dbReference type="EMBL" id="KAJ9557652.1"/>
    </source>
</evidence>
<dbReference type="EMBL" id="JARYMX010000003">
    <property type="protein sequence ID" value="KAJ9557652.1"/>
    <property type="molecule type" value="Genomic_DNA"/>
</dbReference>
<name>A0AA38TU47_9ASTR</name>
<dbReference type="Proteomes" id="UP001172457">
    <property type="component" value="Chromosome 3"/>
</dbReference>
<feature type="region of interest" description="Disordered" evidence="1">
    <location>
        <begin position="77"/>
        <end position="97"/>
    </location>
</feature>
<sequence>MHCRAVDYLVDSGSTHTFLKNKCYFVNFTPKVTPLSTFRANRPLLKALRPYILVVHYCNLRIFEKTSFTLKLLQKMRDKREKKKSGRRKRETGAELTAGRSEEARVVVVFRVRKEVSGGCAVAGDAGVIPTTFDLWSVHGSATRPAS</sequence>